<dbReference type="PANTHER" id="PTHR13046">
    <property type="entry name" value="PROTEASE U48 CAAX PRENYL PROTEASE RCE1"/>
    <property type="match status" value="1"/>
</dbReference>
<reference evidence="15 16" key="1">
    <citation type="submission" date="2023-11" db="EMBL/GenBank/DDBJ databases">
        <authorList>
            <person name="Hedman E."/>
            <person name="Englund M."/>
            <person name="Stromberg M."/>
            <person name="Nyberg Akerstrom W."/>
            <person name="Nylinder S."/>
            <person name="Jareborg N."/>
            <person name="Kallberg Y."/>
            <person name="Kronander E."/>
        </authorList>
    </citation>
    <scope>NUCLEOTIDE SEQUENCE [LARGE SCALE GENOMIC DNA]</scope>
</reference>
<dbReference type="EMBL" id="CAVLGL010000057">
    <property type="protein sequence ID" value="CAK1583753.1"/>
    <property type="molecule type" value="Genomic_DNA"/>
</dbReference>
<comment type="subcellular location">
    <subcellularLocation>
        <location evidence="1">Endoplasmic reticulum membrane</location>
        <topology evidence="1">Multi-pass membrane protein</topology>
    </subcellularLocation>
</comment>
<evidence type="ECO:0000256" key="5">
    <source>
        <dbReference type="ARBA" id="ARBA00022801"/>
    </source>
</evidence>
<keyword evidence="16" id="KW-1185">Reference proteome</keyword>
<evidence type="ECO:0000256" key="8">
    <source>
        <dbReference type="ARBA" id="ARBA00023136"/>
    </source>
</evidence>
<evidence type="ECO:0000256" key="11">
    <source>
        <dbReference type="ARBA" id="ARBA00049729"/>
    </source>
</evidence>
<evidence type="ECO:0000313" key="15">
    <source>
        <dbReference type="EMBL" id="CAK1583753.1"/>
    </source>
</evidence>
<evidence type="ECO:0000256" key="12">
    <source>
        <dbReference type="ARBA" id="ARBA00049763"/>
    </source>
</evidence>
<feature type="transmembrane region" description="Helical" evidence="13">
    <location>
        <begin position="211"/>
        <end position="233"/>
    </location>
</feature>
<protein>
    <recommendedName>
        <fullName evidence="12">CAAX prenyl protease 2</fullName>
        <ecNumber evidence="11">3.4.26.1</ecNumber>
    </recommendedName>
    <alternativeName>
        <fullName evidence="9">Farnesylated proteins-converting enzyme 2</fullName>
    </alternativeName>
</protein>
<feature type="transmembrane region" description="Helical" evidence="13">
    <location>
        <begin position="269"/>
        <end position="289"/>
    </location>
</feature>
<keyword evidence="6" id="KW-0256">Endoplasmic reticulum</keyword>
<dbReference type="GO" id="GO:0071586">
    <property type="term" value="P:CAAX-box protein processing"/>
    <property type="evidence" value="ECO:0007669"/>
    <property type="project" value="InterPro"/>
</dbReference>
<dbReference type="GO" id="GO:0004222">
    <property type="term" value="F:metalloendopeptidase activity"/>
    <property type="evidence" value="ECO:0007669"/>
    <property type="project" value="InterPro"/>
</dbReference>
<evidence type="ECO:0000256" key="4">
    <source>
        <dbReference type="ARBA" id="ARBA00022692"/>
    </source>
</evidence>
<evidence type="ECO:0000256" key="7">
    <source>
        <dbReference type="ARBA" id="ARBA00022989"/>
    </source>
</evidence>
<name>A0AAV1KL39_9NEOP</name>
<keyword evidence="5" id="KW-0378">Hydrolase</keyword>
<dbReference type="InterPro" id="IPR003675">
    <property type="entry name" value="Rce1/LyrA-like_dom"/>
</dbReference>
<evidence type="ECO:0000256" key="9">
    <source>
        <dbReference type="ARBA" id="ARBA00032607"/>
    </source>
</evidence>
<evidence type="ECO:0000256" key="13">
    <source>
        <dbReference type="SAM" id="Phobius"/>
    </source>
</evidence>
<feature type="transmembrane region" description="Helical" evidence="13">
    <location>
        <begin position="65"/>
        <end position="83"/>
    </location>
</feature>
<keyword evidence="3" id="KW-0645">Protease</keyword>
<accession>A0AAV1KL39</accession>
<dbReference type="InterPro" id="IPR039731">
    <property type="entry name" value="Rce1"/>
</dbReference>
<comment type="caution">
    <text evidence="15">The sequence shown here is derived from an EMBL/GenBank/DDBJ whole genome shotgun (WGS) entry which is preliminary data.</text>
</comment>
<feature type="domain" description="CAAX prenyl protease 2/Lysostaphin resistance protein A-like" evidence="14">
    <location>
        <begin position="148"/>
        <end position="252"/>
    </location>
</feature>
<comment type="similarity">
    <text evidence="2">Belongs to the peptidase U48 family.</text>
</comment>
<feature type="transmembrane region" description="Helical" evidence="13">
    <location>
        <begin position="179"/>
        <end position="199"/>
    </location>
</feature>
<sequence>MEDTGFVAYRFYTCFSALSKLILDYNACASSIFACVFLTFAYVASLYVWRTQLSRDHPSTIKRRFFSVACIMFLAPFFMLFFLKEETLNKGDVYQQLGLRLPGLIAASVTSLLLTAVLFLGPLTMQFLSGTWKIYIEPMYWVSSWQDLTWVRNHFMAPLSEEWVFRACMMPLLLQCLEPFTAVFVGPLLFGIAHFHHIFEQMKAGFDLKTALIISTFQFAYTSLFGAYSAYLFLRTGHFVAPLAAHMFCNHMGFPNFGEIRFYPSLQRLAIMSNFVLGLTLWCFLLTPMTNPYIFDNRLHWQI</sequence>
<evidence type="ECO:0000259" key="14">
    <source>
        <dbReference type="Pfam" id="PF02517"/>
    </source>
</evidence>
<organism evidence="15 16">
    <name type="scientific">Parnassius mnemosyne</name>
    <name type="common">clouded apollo</name>
    <dbReference type="NCBI Taxonomy" id="213953"/>
    <lineage>
        <taxon>Eukaryota</taxon>
        <taxon>Metazoa</taxon>
        <taxon>Ecdysozoa</taxon>
        <taxon>Arthropoda</taxon>
        <taxon>Hexapoda</taxon>
        <taxon>Insecta</taxon>
        <taxon>Pterygota</taxon>
        <taxon>Neoptera</taxon>
        <taxon>Endopterygota</taxon>
        <taxon>Lepidoptera</taxon>
        <taxon>Glossata</taxon>
        <taxon>Ditrysia</taxon>
        <taxon>Papilionoidea</taxon>
        <taxon>Papilionidae</taxon>
        <taxon>Parnassiinae</taxon>
        <taxon>Parnassini</taxon>
        <taxon>Parnassius</taxon>
        <taxon>Driopa</taxon>
    </lineage>
</organism>
<gene>
    <name evidence="15" type="ORF">PARMNEM_LOCUS5104</name>
</gene>
<evidence type="ECO:0000256" key="3">
    <source>
        <dbReference type="ARBA" id="ARBA00022670"/>
    </source>
</evidence>
<feature type="transmembrane region" description="Helical" evidence="13">
    <location>
        <begin position="104"/>
        <end position="123"/>
    </location>
</feature>
<feature type="transmembrane region" description="Helical" evidence="13">
    <location>
        <begin position="21"/>
        <end position="45"/>
    </location>
</feature>
<evidence type="ECO:0000256" key="6">
    <source>
        <dbReference type="ARBA" id="ARBA00022824"/>
    </source>
</evidence>
<evidence type="ECO:0000256" key="1">
    <source>
        <dbReference type="ARBA" id="ARBA00004477"/>
    </source>
</evidence>
<dbReference type="GO" id="GO:0005789">
    <property type="term" value="C:endoplasmic reticulum membrane"/>
    <property type="evidence" value="ECO:0007669"/>
    <property type="project" value="UniProtKB-SubCell"/>
</dbReference>
<dbReference type="EC" id="3.4.26.1" evidence="11"/>
<dbReference type="PANTHER" id="PTHR13046:SF0">
    <property type="entry name" value="CAAX PRENYL PROTEASE 2"/>
    <property type="match status" value="1"/>
</dbReference>
<evidence type="ECO:0000256" key="10">
    <source>
        <dbReference type="ARBA" id="ARBA00047280"/>
    </source>
</evidence>
<keyword evidence="8 13" id="KW-0472">Membrane</keyword>
<proteinExistence type="inferred from homology"/>
<comment type="catalytic activity">
    <reaction evidence="10">
        <text>Hydrolyzes the peptide bond -P2-(S-farnesyl or geranylgeranyl)C-P1'-P2'-P3'-COOH where P1' and P2' are amino acids with aliphatic sidechains and P3' is any C-terminal residue.</text>
        <dbReference type="EC" id="3.4.26.1"/>
    </reaction>
</comment>
<dbReference type="Proteomes" id="UP001314205">
    <property type="component" value="Unassembled WGS sequence"/>
</dbReference>
<dbReference type="AlphaFoldDB" id="A0AAV1KL39"/>
<evidence type="ECO:0000256" key="2">
    <source>
        <dbReference type="ARBA" id="ARBA00006897"/>
    </source>
</evidence>
<keyword evidence="4 13" id="KW-0812">Transmembrane</keyword>
<dbReference type="Pfam" id="PF02517">
    <property type="entry name" value="Rce1-like"/>
    <property type="match status" value="1"/>
</dbReference>
<evidence type="ECO:0000313" key="16">
    <source>
        <dbReference type="Proteomes" id="UP001314205"/>
    </source>
</evidence>
<keyword evidence="7 13" id="KW-1133">Transmembrane helix</keyword>